<organism evidence="5 6">
    <name type="scientific">Cerrena zonata</name>
    <dbReference type="NCBI Taxonomy" id="2478898"/>
    <lineage>
        <taxon>Eukaryota</taxon>
        <taxon>Fungi</taxon>
        <taxon>Dikarya</taxon>
        <taxon>Basidiomycota</taxon>
        <taxon>Agaricomycotina</taxon>
        <taxon>Agaricomycetes</taxon>
        <taxon>Polyporales</taxon>
        <taxon>Cerrenaceae</taxon>
        <taxon>Cerrena</taxon>
    </lineage>
</organism>
<evidence type="ECO:0000313" key="6">
    <source>
        <dbReference type="Proteomes" id="UP001385951"/>
    </source>
</evidence>
<dbReference type="InterPro" id="IPR020471">
    <property type="entry name" value="AKR"/>
</dbReference>
<protein>
    <recommendedName>
        <fullName evidence="4">NADP-dependent oxidoreductase domain-containing protein</fullName>
    </recommendedName>
</protein>
<comment type="caution">
    <text evidence="5">The sequence shown here is derived from an EMBL/GenBank/DDBJ whole genome shotgun (WGS) entry which is preliminary data.</text>
</comment>
<reference evidence="5 6" key="1">
    <citation type="submission" date="2022-09" db="EMBL/GenBank/DDBJ databases">
        <authorList>
            <person name="Palmer J.M."/>
        </authorList>
    </citation>
    <scope>NUCLEOTIDE SEQUENCE [LARGE SCALE GENOMIC DNA]</scope>
    <source>
        <strain evidence="5 6">DSM 7382</strain>
    </source>
</reference>
<sequence>MQTFKLNNGATIPAIAYGAGTAWFKFGQDQIDTKLVDTLKLAIKKGFTHIDGAEIYGTSGEIGEAIQLVPRDQLFITSKYNTGDSLYAIRSAYENPYQSLVKELENKLKTPYVDLYLLHSPYIKKSFHGVSLVEAWQNLEKLVEDGYAKTIGVSNFKVEDIQEILDSNPKIKPAVNQIEFNAYLQEQTPGIVKYCQEHDILVEAYSPLGPLSKGKPGPIDDYVEKLSGKYHKAEEQILLKWTLQQVEPLILNALVPVSYALADLVRV</sequence>
<dbReference type="InterPro" id="IPR018170">
    <property type="entry name" value="Aldo/ket_reductase_CS"/>
</dbReference>
<evidence type="ECO:0000256" key="3">
    <source>
        <dbReference type="PIRSR" id="PIRSR000097-3"/>
    </source>
</evidence>
<dbReference type="PIRSF" id="PIRSF000097">
    <property type="entry name" value="AKR"/>
    <property type="match status" value="1"/>
</dbReference>
<dbReference type="InterPro" id="IPR036812">
    <property type="entry name" value="NAD(P)_OxRdtase_dom_sf"/>
</dbReference>
<feature type="domain" description="NADP-dependent oxidoreductase" evidence="4">
    <location>
        <begin position="20"/>
        <end position="209"/>
    </location>
</feature>
<evidence type="ECO:0000256" key="2">
    <source>
        <dbReference type="PIRSR" id="PIRSR000097-2"/>
    </source>
</evidence>
<evidence type="ECO:0000259" key="4">
    <source>
        <dbReference type="Pfam" id="PF00248"/>
    </source>
</evidence>
<dbReference type="GO" id="GO:0016652">
    <property type="term" value="F:oxidoreductase activity, acting on NAD(P)H as acceptor"/>
    <property type="evidence" value="ECO:0007669"/>
    <property type="project" value="InterPro"/>
</dbReference>
<name>A0AAW0FUK6_9APHY</name>
<dbReference type="AlphaFoldDB" id="A0AAW0FUK6"/>
<dbReference type="SUPFAM" id="SSF51430">
    <property type="entry name" value="NAD(P)-linked oxidoreductase"/>
    <property type="match status" value="1"/>
</dbReference>
<dbReference type="PROSITE" id="PS00062">
    <property type="entry name" value="ALDOKETO_REDUCTASE_2"/>
    <property type="match status" value="1"/>
</dbReference>
<dbReference type="Proteomes" id="UP001385951">
    <property type="component" value="Unassembled WGS sequence"/>
</dbReference>
<dbReference type="Pfam" id="PF00248">
    <property type="entry name" value="Aldo_ket_red"/>
    <property type="match status" value="1"/>
</dbReference>
<dbReference type="PRINTS" id="PR00069">
    <property type="entry name" value="ALDKETRDTASE"/>
</dbReference>
<evidence type="ECO:0000256" key="1">
    <source>
        <dbReference type="PIRSR" id="PIRSR000097-1"/>
    </source>
</evidence>
<dbReference type="Gene3D" id="3.20.20.100">
    <property type="entry name" value="NADP-dependent oxidoreductase domain"/>
    <property type="match status" value="1"/>
</dbReference>
<accession>A0AAW0FUK6</accession>
<dbReference type="InterPro" id="IPR023210">
    <property type="entry name" value="NADP_OxRdtase_dom"/>
</dbReference>
<dbReference type="EMBL" id="JASBNA010000033">
    <property type="protein sequence ID" value="KAK7682997.1"/>
    <property type="molecule type" value="Genomic_DNA"/>
</dbReference>
<feature type="active site" description="Proton donor" evidence="1">
    <location>
        <position position="56"/>
    </location>
</feature>
<evidence type="ECO:0000313" key="5">
    <source>
        <dbReference type="EMBL" id="KAK7682997.1"/>
    </source>
</evidence>
<keyword evidence="6" id="KW-1185">Reference proteome</keyword>
<feature type="site" description="Lowers pKa of active site Tyr" evidence="3">
    <location>
        <position position="79"/>
    </location>
</feature>
<dbReference type="InterPro" id="IPR044494">
    <property type="entry name" value="AKR3C2/3"/>
</dbReference>
<dbReference type="PANTHER" id="PTHR11732">
    <property type="entry name" value="ALDO/KETO REDUCTASE"/>
    <property type="match status" value="1"/>
</dbReference>
<dbReference type="CDD" id="cd19120">
    <property type="entry name" value="AKR_AKR3C2-3"/>
    <property type="match status" value="1"/>
</dbReference>
<proteinExistence type="predicted"/>
<feature type="binding site" evidence="2">
    <location>
        <position position="119"/>
    </location>
    <ligand>
        <name>substrate</name>
    </ligand>
</feature>
<gene>
    <name evidence="5" type="ORF">QCA50_014030</name>
</gene>